<evidence type="ECO:0000313" key="2">
    <source>
        <dbReference type="Proteomes" id="UP000027284"/>
    </source>
</evidence>
<accession>A0A062XYW0</accession>
<dbReference type="AlphaFoldDB" id="A0A062XYW0"/>
<dbReference type="EMBL" id="JMFG01000023">
    <property type="protein sequence ID" value="KDA53301.1"/>
    <property type="molecule type" value="Genomic_DNA"/>
</dbReference>
<proteinExistence type="predicted"/>
<dbReference type="OrthoDB" id="9812205at2"/>
<keyword evidence="2" id="KW-1185">Reference proteome</keyword>
<organism evidence="1 2">
    <name type="scientific">Thermoanaerobaculum aquaticum</name>
    <dbReference type="NCBI Taxonomy" id="1312852"/>
    <lineage>
        <taxon>Bacteria</taxon>
        <taxon>Pseudomonadati</taxon>
        <taxon>Acidobacteriota</taxon>
        <taxon>Thermoanaerobaculia</taxon>
        <taxon>Thermoanaerobaculales</taxon>
        <taxon>Thermoanaerobaculaceae</taxon>
        <taxon>Thermoanaerobaculum</taxon>
    </lineage>
</organism>
<dbReference type="InterPro" id="IPR005651">
    <property type="entry name" value="Trm112-like"/>
</dbReference>
<dbReference type="Pfam" id="PF03966">
    <property type="entry name" value="Trm112p"/>
    <property type="match status" value="1"/>
</dbReference>
<dbReference type="STRING" id="1312852.EG19_06005"/>
<dbReference type="RefSeq" id="WP_038049835.1">
    <property type="nucleotide sequence ID" value="NZ_JMFG01000023.1"/>
</dbReference>
<reference evidence="1 2" key="1">
    <citation type="submission" date="2014-04" db="EMBL/GenBank/DDBJ databases">
        <title>The Genome Sequence of Thermoanaerobaculum aquaticum MP-01, The First Cultivated Group 23 Acidobacterium.</title>
        <authorList>
            <person name="Stamps B.W."/>
            <person name="Losey N.A."/>
            <person name="Lawson P.A."/>
            <person name="Stevenson B.S."/>
        </authorList>
    </citation>
    <scope>NUCLEOTIDE SEQUENCE [LARGE SCALE GENOMIC DNA]</scope>
    <source>
        <strain evidence="1 2">MP-01</strain>
    </source>
</reference>
<dbReference type="Proteomes" id="UP000027284">
    <property type="component" value="Unassembled WGS sequence"/>
</dbReference>
<sequence>MALDRELLDLLICPACQGELEVVALAPDVCALLVARYREKFRDEEPVVEQGLRCQSCGLTYPVVSDIPVMLVDEALPAASQ</sequence>
<name>A0A062XYW0_9BACT</name>
<protein>
    <recommendedName>
        <fullName evidence="3">Trm112 family protein</fullName>
    </recommendedName>
</protein>
<dbReference type="SUPFAM" id="SSF158997">
    <property type="entry name" value="Trm112p-like"/>
    <property type="match status" value="1"/>
</dbReference>
<comment type="caution">
    <text evidence="1">The sequence shown here is derived from an EMBL/GenBank/DDBJ whole genome shotgun (WGS) entry which is preliminary data.</text>
</comment>
<dbReference type="Gene3D" id="2.20.25.10">
    <property type="match status" value="1"/>
</dbReference>
<evidence type="ECO:0008006" key="3">
    <source>
        <dbReference type="Google" id="ProtNLM"/>
    </source>
</evidence>
<gene>
    <name evidence="1" type="ORF">EG19_06005</name>
</gene>
<evidence type="ECO:0000313" key="1">
    <source>
        <dbReference type="EMBL" id="KDA53301.1"/>
    </source>
</evidence>